<evidence type="ECO:0000256" key="1">
    <source>
        <dbReference type="SAM" id="Phobius"/>
    </source>
</evidence>
<sequence>MMRGGVEGGWLVVGQVFGEREGYAKLVARIVVEFEGWEGGREGVIVKRGVDGKKVVLGGWVQPDVLTHMRSEQARLKREITARMGAWYSHLRHLQIKKKAICTCSSEEDCVEVADELADELRKEGLVRGGYKGSILGMRLLLQRRVEEKLGGGWWTGAAGRGTCRVRDSMIKLVREVDEVLEGVRGITFAGKGEEGRVEVFGVRELCGRDLVLPLTIRQLGTGAFFVALVVLMVEVVLWGGVKMLLRGAAWADNALR</sequence>
<evidence type="ECO:0000313" key="2">
    <source>
        <dbReference type="EMBL" id="KAK6334485.1"/>
    </source>
</evidence>
<evidence type="ECO:0000313" key="3">
    <source>
        <dbReference type="Proteomes" id="UP001373714"/>
    </source>
</evidence>
<comment type="caution">
    <text evidence="2">The sequence shown here is derived from an EMBL/GenBank/DDBJ whole genome shotgun (WGS) entry which is preliminary data.</text>
</comment>
<feature type="transmembrane region" description="Helical" evidence="1">
    <location>
        <begin position="223"/>
        <end position="242"/>
    </location>
</feature>
<proteinExistence type="predicted"/>
<protein>
    <submittedName>
        <fullName evidence="2">Uncharacterized protein</fullName>
    </submittedName>
</protein>
<dbReference type="EMBL" id="JAVHNS010000015">
    <property type="protein sequence ID" value="KAK6334485.1"/>
    <property type="molecule type" value="Genomic_DNA"/>
</dbReference>
<keyword evidence="3" id="KW-1185">Reference proteome</keyword>
<keyword evidence="1" id="KW-0812">Transmembrane</keyword>
<keyword evidence="1" id="KW-0472">Membrane</keyword>
<organism evidence="2 3">
    <name type="scientific">Orbilia blumenaviensis</name>
    <dbReference type="NCBI Taxonomy" id="1796055"/>
    <lineage>
        <taxon>Eukaryota</taxon>
        <taxon>Fungi</taxon>
        <taxon>Dikarya</taxon>
        <taxon>Ascomycota</taxon>
        <taxon>Pezizomycotina</taxon>
        <taxon>Orbiliomycetes</taxon>
        <taxon>Orbiliales</taxon>
        <taxon>Orbiliaceae</taxon>
        <taxon>Orbilia</taxon>
    </lineage>
</organism>
<gene>
    <name evidence="2" type="ORF">TWF730_003700</name>
</gene>
<reference evidence="2 3" key="1">
    <citation type="submission" date="2019-10" db="EMBL/GenBank/DDBJ databases">
        <authorList>
            <person name="Palmer J.M."/>
        </authorList>
    </citation>
    <scope>NUCLEOTIDE SEQUENCE [LARGE SCALE GENOMIC DNA]</scope>
    <source>
        <strain evidence="2 3">TWF730</strain>
    </source>
</reference>
<name>A0AAV9U347_9PEZI</name>
<keyword evidence="1" id="KW-1133">Transmembrane helix</keyword>
<accession>A0AAV9U347</accession>
<dbReference type="AlphaFoldDB" id="A0AAV9U347"/>
<dbReference type="Proteomes" id="UP001373714">
    <property type="component" value="Unassembled WGS sequence"/>
</dbReference>